<evidence type="ECO:0000256" key="1">
    <source>
        <dbReference type="ARBA" id="ARBA00004651"/>
    </source>
</evidence>
<evidence type="ECO:0000259" key="6">
    <source>
        <dbReference type="PROSITE" id="PS50850"/>
    </source>
</evidence>
<feature type="transmembrane region" description="Helical" evidence="5">
    <location>
        <begin position="295"/>
        <end position="317"/>
    </location>
</feature>
<organism evidence="7 8">
    <name type="scientific">Actinomadura keratinilytica</name>
    <dbReference type="NCBI Taxonomy" id="547461"/>
    <lineage>
        <taxon>Bacteria</taxon>
        <taxon>Bacillati</taxon>
        <taxon>Actinomycetota</taxon>
        <taxon>Actinomycetes</taxon>
        <taxon>Streptosporangiales</taxon>
        <taxon>Thermomonosporaceae</taxon>
        <taxon>Actinomadura</taxon>
    </lineage>
</organism>
<gene>
    <name evidence="7" type="ORF">GCM10022416_62930</name>
</gene>
<feature type="transmembrane region" description="Helical" evidence="5">
    <location>
        <begin position="230"/>
        <end position="246"/>
    </location>
</feature>
<protein>
    <submittedName>
        <fullName evidence="7">MFS transporter</fullName>
    </submittedName>
</protein>
<feature type="transmembrane region" description="Helical" evidence="5">
    <location>
        <begin position="46"/>
        <end position="64"/>
    </location>
</feature>
<dbReference type="PROSITE" id="PS50850">
    <property type="entry name" value="MFS"/>
    <property type="match status" value="1"/>
</dbReference>
<feature type="transmembrane region" description="Helical" evidence="5">
    <location>
        <begin position="436"/>
        <end position="455"/>
    </location>
</feature>
<feature type="transmembrane region" description="Helical" evidence="5">
    <location>
        <begin position="467"/>
        <end position="486"/>
    </location>
</feature>
<evidence type="ECO:0000256" key="3">
    <source>
        <dbReference type="ARBA" id="ARBA00022989"/>
    </source>
</evidence>
<feature type="transmembrane region" description="Helical" evidence="5">
    <location>
        <begin position="329"/>
        <end position="351"/>
    </location>
</feature>
<dbReference type="Gene3D" id="1.20.1250.20">
    <property type="entry name" value="MFS general substrate transporter like domains"/>
    <property type="match status" value="1"/>
</dbReference>
<evidence type="ECO:0000256" key="2">
    <source>
        <dbReference type="ARBA" id="ARBA00022692"/>
    </source>
</evidence>
<proteinExistence type="predicted"/>
<feature type="transmembrane region" description="Helical" evidence="5">
    <location>
        <begin position="134"/>
        <end position="162"/>
    </location>
</feature>
<feature type="transmembrane region" description="Helical" evidence="5">
    <location>
        <begin position="357"/>
        <end position="377"/>
    </location>
</feature>
<comment type="subcellular location">
    <subcellularLocation>
        <location evidence="1">Cell membrane</location>
        <topology evidence="1">Multi-pass membrane protein</topology>
    </subcellularLocation>
</comment>
<dbReference type="PANTHER" id="PTHR42718">
    <property type="entry name" value="MAJOR FACILITATOR SUPERFAMILY MULTIDRUG TRANSPORTER MFSC"/>
    <property type="match status" value="1"/>
</dbReference>
<dbReference type="EMBL" id="BAABDO010000207">
    <property type="protein sequence ID" value="GAA3508667.1"/>
    <property type="molecule type" value="Genomic_DNA"/>
</dbReference>
<feature type="transmembrane region" description="Helical" evidence="5">
    <location>
        <begin position="76"/>
        <end position="95"/>
    </location>
</feature>
<name>A0ABP6UI10_9ACTN</name>
<dbReference type="SUPFAM" id="SSF103473">
    <property type="entry name" value="MFS general substrate transporter"/>
    <property type="match status" value="1"/>
</dbReference>
<dbReference type="Gene3D" id="1.20.1720.10">
    <property type="entry name" value="Multidrug resistance protein D"/>
    <property type="match status" value="1"/>
</dbReference>
<feature type="transmembrane region" description="Helical" evidence="5">
    <location>
        <begin position="405"/>
        <end position="424"/>
    </location>
</feature>
<dbReference type="Pfam" id="PF07690">
    <property type="entry name" value="MFS_1"/>
    <property type="match status" value="1"/>
</dbReference>
<dbReference type="PRINTS" id="PR01036">
    <property type="entry name" value="TCRTETB"/>
</dbReference>
<reference evidence="8" key="1">
    <citation type="journal article" date="2019" name="Int. J. Syst. Evol. Microbiol.">
        <title>The Global Catalogue of Microorganisms (GCM) 10K type strain sequencing project: providing services to taxonomists for standard genome sequencing and annotation.</title>
        <authorList>
            <consortium name="The Broad Institute Genomics Platform"/>
            <consortium name="The Broad Institute Genome Sequencing Center for Infectious Disease"/>
            <person name="Wu L."/>
            <person name="Ma J."/>
        </authorList>
    </citation>
    <scope>NUCLEOTIDE SEQUENCE [LARGE SCALE GENOMIC DNA]</scope>
    <source>
        <strain evidence="8">JCM 17316</strain>
    </source>
</reference>
<dbReference type="PANTHER" id="PTHR42718:SF39">
    <property type="entry name" value="ACTINORHODIN TRANSPORTER-RELATED"/>
    <property type="match status" value="1"/>
</dbReference>
<dbReference type="Proteomes" id="UP001500266">
    <property type="component" value="Unassembled WGS sequence"/>
</dbReference>
<dbReference type="CDD" id="cd17321">
    <property type="entry name" value="MFS_MMR_MDR_like"/>
    <property type="match status" value="1"/>
</dbReference>
<accession>A0ABP6UI10</accession>
<keyword evidence="8" id="KW-1185">Reference proteome</keyword>
<evidence type="ECO:0000313" key="8">
    <source>
        <dbReference type="Proteomes" id="UP001500266"/>
    </source>
</evidence>
<evidence type="ECO:0000256" key="4">
    <source>
        <dbReference type="ARBA" id="ARBA00023136"/>
    </source>
</evidence>
<feature type="domain" description="Major facilitator superfamily (MFS) profile" evidence="6">
    <location>
        <begin position="10"/>
        <end position="459"/>
    </location>
</feature>
<evidence type="ECO:0000313" key="7">
    <source>
        <dbReference type="EMBL" id="GAA3508667.1"/>
    </source>
</evidence>
<keyword evidence="4 5" id="KW-0472">Membrane</keyword>
<keyword evidence="3 5" id="KW-1133">Transmembrane helix</keyword>
<feature type="transmembrane region" description="Helical" evidence="5">
    <location>
        <begin position="199"/>
        <end position="218"/>
    </location>
</feature>
<dbReference type="InterPro" id="IPR036259">
    <property type="entry name" value="MFS_trans_sf"/>
</dbReference>
<keyword evidence="2 5" id="KW-0812">Transmembrane</keyword>
<comment type="caution">
    <text evidence="7">The sequence shown here is derived from an EMBL/GenBank/DDBJ whole genome shotgun (WGS) entry which is preliminary data.</text>
</comment>
<dbReference type="InterPro" id="IPR020846">
    <property type="entry name" value="MFS_dom"/>
</dbReference>
<feature type="transmembrane region" description="Helical" evidence="5">
    <location>
        <begin position="101"/>
        <end position="122"/>
    </location>
</feature>
<dbReference type="InterPro" id="IPR011701">
    <property type="entry name" value="MFS"/>
</dbReference>
<feature type="transmembrane region" description="Helical" evidence="5">
    <location>
        <begin position="267"/>
        <end position="289"/>
    </location>
</feature>
<sequence length="488" mass="50010">MRCARRRWQALAVCLVAAFMTLLDVSIVNVALPSIQQGLRASESGLQWIVSGYALTFGLVLVPAGRLGDARSRRAVFMAGLALFTASSGLAGLAPTVGLLVAARLVQGAAAGVLQPQTAGLIQQLFVGAERGRAFGALGAVIGIATAVGPLLGGALIALAGAEEGWRWVFYVNIPVGLVALPLAWRLLPPPRYGERRGLDPVGVLLLGVGVVCVMLPFVQERQWHGAGKWLLLPLGAAVIAVFAVWERRHPSPMVDLALFRLRSYGLGTAIAVLYFAGFTAIFFTYTLYLQIGLGYGALPAGAAMTPFALGSAVAATVGGRIVARYGRLLVAAGLAVVAAGLVALWAAVELRPGPDVAWFTALPLLVAGVGSGLVIAPNQTITLAEVPQSGGGSAAGVLQTGQRFGAAVGIATTGAVYFATVAATRGDWALAFRHGLLVVIGLVLAALAAALYVLRHAVRRLGGITGDVLGALVELAATAALVAMATG</sequence>
<feature type="transmembrane region" description="Helical" evidence="5">
    <location>
        <begin position="168"/>
        <end position="187"/>
    </location>
</feature>
<evidence type="ECO:0000256" key="5">
    <source>
        <dbReference type="SAM" id="Phobius"/>
    </source>
</evidence>